<evidence type="ECO:0000256" key="1">
    <source>
        <dbReference type="SAM" id="Phobius"/>
    </source>
</evidence>
<feature type="transmembrane region" description="Helical" evidence="1">
    <location>
        <begin position="26"/>
        <end position="44"/>
    </location>
</feature>
<evidence type="ECO:0000313" key="2">
    <source>
        <dbReference type="EMBL" id="MBX35235.1"/>
    </source>
</evidence>
<keyword evidence="1" id="KW-0472">Membrane</keyword>
<dbReference type="EMBL" id="GGEC01054751">
    <property type="protein sequence ID" value="MBX35235.1"/>
    <property type="molecule type" value="Transcribed_RNA"/>
</dbReference>
<keyword evidence="1" id="KW-1133">Transmembrane helix</keyword>
<keyword evidence="1" id="KW-0812">Transmembrane</keyword>
<sequence length="52" mass="5586">MVACILKSISSQLASACQVMFPPIHLHMAILVGLVLLVLVALDAHKEKDICT</sequence>
<proteinExistence type="predicted"/>
<dbReference type="AlphaFoldDB" id="A0A2P2MYE1"/>
<reference evidence="2" key="1">
    <citation type="submission" date="2018-02" db="EMBL/GenBank/DDBJ databases">
        <title>Rhizophora mucronata_Transcriptome.</title>
        <authorList>
            <person name="Meera S.P."/>
            <person name="Sreeshan A."/>
            <person name="Augustine A."/>
        </authorList>
    </citation>
    <scope>NUCLEOTIDE SEQUENCE</scope>
    <source>
        <tissue evidence="2">Leaf</tissue>
    </source>
</reference>
<protein>
    <submittedName>
        <fullName evidence="2">Uncharacterized protein</fullName>
    </submittedName>
</protein>
<accession>A0A2P2MYE1</accession>
<organism evidence="2">
    <name type="scientific">Rhizophora mucronata</name>
    <name type="common">Asiatic mangrove</name>
    <dbReference type="NCBI Taxonomy" id="61149"/>
    <lineage>
        <taxon>Eukaryota</taxon>
        <taxon>Viridiplantae</taxon>
        <taxon>Streptophyta</taxon>
        <taxon>Embryophyta</taxon>
        <taxon>Tracheophyta</taxon>
        <taxon>Spermatophyta</taxon>
        <taxon>Magnoliopsida</taxon>
        <taxon>eudicotyledons</taxon>
        <taxon>Gunneridae</taxon>
        <taxon>Pentapetalae</taxon>
        <taxon>rosids</taxon>
        <taxon>fabids</taxon>
        <taxon>Malpighiales</taxon>
        <taxon>Rhizophoraceae</taxon>
        <taxon>Rhizophora</taxon>
    </lineage>
</organism>
<name>A0A2P2MYE1_RHIMU</name>